<evidence type="ECO:0000256" key="3">
    <source>
        <dbReference type="ARBA" id="ARBA00023319"/>
    </source>
</evidence>
<dbReference type="Pfam" id="PF07686">
    <property type="entry name" value="V-set"/>
    <property type="match status" value="1"/>
</dbReference>
<dbReference type="SMART" id="SM00406">
    <property type="entry name" value="IGv"/>
    <property type="match status" value="1"/>
</dbReference>
<feature type="domain" description="Ig-like" evidence="6">
    <location>
        <begin position="22"/>
        <end position="138"/>
    </location>
</feature>
<dbReference type="AlphaFoldDB" id="A0A8C0BC02"/>
<dbReference type="PANTHER" id="PTHR24100:SF149">
    <property type="entry name" value="BG-LIKE ANTIGEN 1-RELATED"/>
    <property type="match status" value="1"/>
</dbReference>
<feature type="transmembrane region" description="Helical" evidence="4">
    <location>
        <begin position="150"/>
        <end position="173"/>
    </location>
</feature>
<dbReference type="InterPro" id="IPR003599">
    <property type="entry name" value="Ig_sub"/>
</dbReference>
<name>A0A8C0BC02_9AVES</name>
<evidence type="ECO:0000256" key="4">
    <source>
        <dbReference type="SAM" id="Phobius"/>
    </source>
</evidence>
<dbReference type="InterPro" id="IPR036179">
    <property type="entry name" value="Ig-like_dom_sf"/>
</dbReference>
<organism evidence="7 8">
    <name type="scientific">Buteo japonicus</name>
    <dbReference type="NCBI Taxonomy" id="224669"/>
    <lineage>
        <taxon>Eukaryota</taxon>
        <taxon>Metazoa</taxon>
        <taxon>Chordata</taxon>
        <taxon>Craniata</taxon>
        <taxon>Vertebrata</taxon>
        <taxon>Euteleostomi</taxon>
        <taxon>Archelosauria</taxon>
        <taxon>Archosauria</taxon>
        <taxon>Dinosauria</taxon>
        <taxon>Saurischia</taxon>
        <taxon>Theropoda</taxon>
        <taxon>Coelurosauria</taxon>
        <taxon>Aves</taxon>
        <taxon>Neognathae</taxon>
        <taxon>Neoaves</taxon>
        <taxon>Telluraves</taxon>
        <taxon>Accipitrimorphae</taxon>
        <taxon>Accipitriformes</taxon>
        <taxon>Accipitridae</taxon>
        <taxon>Accipitrinae</taxon>
        <taxon>Buteo</taxon>
    </lineage>
</organism>
<evidence type="ECO:0000313" key="7">
    <source>
        <dbReference type="Ensembl" id="ENSBJAP00000014642.1"/>
    </source>
</evidence>
<keyword evidence="5" id="KW-0732">Signal</keyword>
<dbReference type="GO" id="GO:0050852">
    <property type="term" value="P:T cell receptor signaling pathway"/>
    <property type="evidence" value="ECO:0007669"/>
    <property type="project" value="TreeGrafter"/>
</dbReference>
<keyword evidence="2 4" id="KW-0472">Membrane</keyword>
<dbReference type="GO" id="GO:0001817">
    <property type="term" value="P:regulation of cytokine production"/>
    <property type="evidence" value="ECO:0007669"/>
    <property type="project" value="TreeGrafter"/>
</dbReference>
<dbReference type="FunFam" id="2.60.40.10:FF:000208">
    <property type="entry name" value="Butyrophilin subfamily 1 member A1"/>
    <property type="match status" value="1"/>
</dbReference>
<evidence type="ECO:0000256" key="2">
    <source>
        <dbReference type="ARBA" id="ARBA00023136"/>
    </source>
</evidence>
<comment type="subcellular location">
    <subcellularLocation>
        <location evidence="1">Membrane</location>
    </subcellularLocation>
</comment>
<proteinExistence type="predicted"/>
<dbReference type="SMART" id="SM00409">
    <property type="entry name" value="IG"/>
    <property type="match status" value="1"/>
</dbReference>
<keyword evidence="4" id="KW-1133">Transmembrane helix</keyword>
<dbReference type="GO" id="GO:0005102">
    <property type="term" value="F:signaling receptor binding"/>
    <property type="evidence" value="ECO:0007669"/>
    <property type="project" value="TreeGrafter"/>
</dbReference>
<dbReference type="GO" id="GO:0009897">
    <property type="term" value="C:external side of plasma membrane"/>
    <property type="evidence" value="ECO:0007669"/>
    <property type="project" value="TreeGrafter"/>
</dbReference>
<dbReference type="SUPFAM" id="SSF48726">
    <property type="entry name" value="Immunoglobulin"/>
    <property type="match status" value="1"/>
</dbReference>
<dbReference type="PROSITE" id="PS50835">
    <property type="entry name" value="IG_LIKE"/>
    <property type="match status" value="1"/>
</dbReference>
<protein>
    <recommendedName>
        <fullName evidence="6">Ig-like domain-containing protein</fullName>
    </recommendedName>
</protein>
<keyword evidence="3" id="KW-0393">Immunoglobulin domain</keyword>
<dbReference type="CDD" id="cd05713">
    <property type="entry name" value="IgV_MOG_like"/>
    <property type="match status" value="1"/>
</dbReference>
<feature type="signal peptide" evidence="5">
    <location>
        <begin position="1"/>
        <end position="25"/>
    </location>
</feature>
<keyword evidence="4" id="KW-0812">Transmembrane</keyword>
<keyword evidence="8" id="KW-1185">Reference proteome</keyword>
<evidence type="ECO:0000313" key="8">
    <source>
        <dbReference type="Proteomes" id="UP000694555"/>
    </source>
</evidence>
<dbReference type="InterPro" id="IPR013106">
    <property type="entry name" value="Ig_V-set"/>
</dbReference>
<dbReference type="InterPro" id="IPR013783">
    <property type="entry name" value="Ig-like_fold"/>
</dbReference>
<dbReference type="Ensembl" id="ENSBJAT00000015039.1">
    <property type="protein sequence ID" value="ENSBJAP00000014642.1"/>
    <property type="gene ID" value="ENSBJAG00000009709.1"/>
</dbReference>
<evidence type="ECO:0000256" key="5">
    <source>
        <dbReference type="SAM" id="SignalP"/>
    </source>
</evidence>
<dbReference type="InterPro" id="IPR007110">
    <property type="entry name" value="Ig-like_dom"/>
</dbReference>
<reference evidence="7" key="2">
    <citation type="submission" date="2025-09" db="UniProtKB">
        <authorList>
            <consortium name="Ensembl"/>
        </authorList>
    </citation>
    <scope>IDENTIFICATION</scope>
</reference>
<sequence length="194" mass="21793">MINSTARAHALSQVCLLLTCRPFAAQFIVLGPDHPIVAVMGEDVVLPCHLSPGLNAENMEVRWFRTQFSVYVHLYHSGQDHYSSQMPEYQGRTEILKEGISVGNASLRILRTRLSDEGQYHCLIKDGDFYEEATLELNVADPFFTKDSPWMAALFATLAVCLASLVIVILFVLRLRGEVRIEQEGIWATKTPLN</sequence>
<dbReference type="InterPro" id="IPR050504">
    <property type="entry name" value="IgSF_BTN/MOG"/>
</dbReference>
<evidence type="ECO:0000256" key="1">
    <source>
        <dbReference type="ARBA" id="ARBA00004370"/>
    </source>
</evidence>
<feature type="chain" id="PRO_5034040404" description="Ig-like domain-containing protein" evidence="5">
    <location>
        <begin position="26"/>
        <end position="194"/>
    </location>
</feature>
<evidence type="ECO:0000259" key="6">
    <source>
        <dbReference type="PROSITE" id="PS50835"/>
    </source>
</evidence>
<dbReference type="Proteomes" id="UP000694555">
    <property type="component" value="Unplaced"/>
</dbReference>
<reference evidence="7" key="1">
    <citation type="submission" date="2025-08" db="UniProtKB">
        <authorList>
            <consortium name="Ensembl"/>
        </authorList>
    </citation>
    <scope>IDENTIFICATION</scope>
</reference>
<dbReference type="Gene3D" id="2.60.40.10">
    <property type="entry name" value="Immunoglobulins"/>
    <property type="match status" value="1"/>
</dbReference>
<accession>A0A8C0BC02</accession>
<dbReference type="PANTHER" id="PTHR24100">
    <property type="entry name" value="BUTYROPHILIN"/>
    <property type="match status" value="1"/>
</dbReference>